<sequence>MVEIQQPLRHQEERMNLRLQLIGQVARSLDIRDLDFPGSLVNPDIWSAYFNEQLNDWEKGKERSMVAYQELFCDRLAKDVSALPSDYRVTKWLEYMFGLGPNEKLDKDKLIGLTNFREGARRTTRLVAQNPANVAPEPNAISETLPAATATEDAEITAPISTLATVEDVAEQQVDAKGEVGNLGEATERQANVGEPLGGEGNLGKALREAFERAGKEMPKAGAQVAPPAEDWEAARKKFFEDEEERRQEELKVAQEEAVQKWAADQARRRSEASTGAQGEPQQAQAAEPVRPPTPPHVSAPTPKGPAPEILRRREQAAARAAAAAAAAVSENGDDTELEEKMAGWRTAADAYWKKAWQTVPARVTPPQPTGGWGNVFNALFGGQQPSAPQAPELSGRDRVLLGVIGRLVTVAINPAYEKGRLLVEVGSLVQNLARSPKNTGLGAVDLRQYLVGQDDVVVGYLKEKYGRNRVELEALRRRIIPETQSEAPLVRNRMDRDALSFFGSWLIDRIKKSA</sequence>
<feature type="region of interest" description="Disordered" evidence="1">
    <location>
        <begin position="181"/>
        <end position="203"/>
    </location>
</feature>
<dbReference type="Proteomes" id="UP000178319">
    <property type="component" value="Unassembled WGS sequence"/>
</dbReference>
<accession>A0A1G1V572</accession>
<feature type="region of interest" description="Disordered" evidence="1">
    <location>
        <begin position="262"/>
        <end position="338"/>
    </location>
</feature>
<name>A0A1G1V572_9BACT</name>
<dbReference type="STRING" id="1797516.A3D26_00345"/>
<feature type="compositionally biased region" description="Low complexity" evidence="1">
    <location>
        <begin position="276"/>
        <end position="289"/>
    </location>
</feature>
<proteinExistence type="predicted"/>
<organism evidence="2 3">
    <name type="scientific">Candidatus Blackburnbacteria bacterium RIFCSPHIGHO2_02_FULL_44_20</name>
    <dbReference type="NCBI Taxonomy" id="1797516"/>
    <lineage>
        <taxon>Bacteria</taxon>
        <taxon>Candidatus Blackburniibacteriota</taxon>
    </lineage>
</organism>
<dbReference type="EMBL" id="MHBZ01000033">
    <property type="protein sequence ID" value="OGY10535.1"/>
    <property type="molecule type" value="Genomic_DNA"/>
</dbReference>
<protein>
    <submittedName>
        <fullName evidence="2">Uncharacterized protein</fullName>
    </submittedName>
</protein>
<reference evidence="2 3" key="1">
    <citation type="journal article" date="2016" name="Nat. Commun.">
        <title>Thousands of microbial genomes shed light on interconnected biogeochemical processes in an aquifer system.</title>
        <authorList>
            <person name="Anantharaman K."/>
            <person name="Brown C.T."/>
            <person name="Hug L.A."/>
            <person name="Sharon I."/>
            <person name="Castelle C.J."/>
            <person name="Probst A.J."/>
            <person name="Thomas B.C."/>
            <person name="Singh A."/>
            <person name="Wilkins M.J."/>
            <person name="Karaoz U."/>
            <person name="Brodie E.L."/>
            <person name="Williams K.H."/>
            <person name="Hubbard S.S."/>
            <person name="Banfield J.F."/>
        </authorList>
    </citation>
    <scope>NUCLEOTIDE SEQUENCE [LARGE SCALE GENOMIC DNA]</scope>
</reference>
<dbReference type="AlphaFoldDB" id="A0A1G1V572"/>
<gene>
    <name evidence="2" type="ORF">A3D26_00345</name>
</gene>
<evidence type="ECO:0000256" key="1">
    <source>
        <dbReference type="SAM" id="MobiDB-lite"/>
    </source>
</evidence>
<comment type="caution">
    <text evidence="2">The sequence shown here is derived from an EMBL/GenBank/DDBJ whole genome shotgun (WGS) entry which is preliminary data.</text>
</comment>
<feature type="compositionally biased region" description="Low complexity" evidence="1">
    <location>
        <begin position="318"/>
        <end position="328"/>
    </location>
</feature>
<evidence type="ECO:0000313" key="3">
    <source>
        <dbReference type="Proteomes" id="UP000178319"/>
    </source>
</evidence>
<evidence type="ECO:0000313" key="2">
    <source>
        <dbReference type="EMBL" id="OGY10535.1"/>
    </source>
</evidence>
<feature type="compositionally biased region" description="Pro residues" evidence="1">
    <location>
        <begin position="290"/>
        <end position="306"/>
    </location>
</feature>